<dbReference type="EMBL" id="DS017015">
    <property type="protein sequence ID" value="KMU89715.1"/>
    <property type="molecule type" value="Genomic_DNA"/>
</dbReference>
<dbReference type="GO" id="GO:0005085">
    <property type="term" value="F:guanyl-nucleotide exchange factor activity"/>
    <property type="evidence" value="ECO:0007669"/>
    <property type="project" value="InterPro"/>
</dbReference>
<dbReference type="GO" id="GO:0031991">
    <property type="term" value="P:regulation of actomyosin contractile ring contraction"/>
    <property type="evidence" value="ECO:0007669"/>
    <property type="project" value="TreeGrafter"/>
</dbReference>
<dbReference type="GO" id="GO:0035556">
    <property type="term" value="P:intracellular signal transduction"/>
    <property type="evidence" value="ECO:0007669"/>
    <property type="project" value="InterPro"/>
</dbReference>
<feature type="domain" description="DH" evidence="2">
    <location>
        <begin position="1"/>
        <end position="202"/>
    </location>
</feature>
<dbReference type="PROSITE" id="PS50010">
    <property type="entry name" value="DH_2"/>
    <property type="match status" value="1"/>
</dbReference>
<dbReference type="OrthoDB" id="10256089at2759"/>
<dbReference type="InterPro" id="IPR000219">
    <property type="entry name" value="DH_dom"/>
</dbReference>
<dbReference type="PANTHER" id="PTHR22834:SF20">
    <property type="entry name" value="SH3 DOMAIN-CONTAINING PROTEIN"/>
    <property type="match status" value="1"/>
</dbReference>
<dbReference type="InterPro" id="IPR027267">
    <property type="entry name" value="AH/BAR_dom_sf"/>
</dbReference>
<dbReference type="InterPro" id="IPR001331">
    <property type="entry name" value="GDS_CDC24_CS"/>
</dbReference>
<dbReference type="SUPFAM" id="SSF103657">
    <property type="entry name" value="BAR/IMD domain-like"/>
    <property type="match status" value="1"/>
</dbReference>
<dbReference type="PANTHER" id="PTHR22834">
    <property type="entry name" value="NUCLEAR FUSION PROTEIN FUS2"/>
    <property type="match status" value="1"/>
</dbReference>
<dbReference type="Pfam" id="PF00621">
    <property type="entry name" value="RhoGEF"/>
    <property type="match status" value="1"/>
</dbReference>
<gene>
    <name evidence="3" type="ORF">CIHG_07747</name>
</gene>
<dbReference type="GO" id="GO:0032955">
    <property type="term" value="P:regulation of division septum assembly"/>
    <property type="evidence" value="ECO:0007669"/>
    <property type="project" value="TreeGrafter"/>
</dbReference>
<dbReference type="STRING" id="396776.A0A0J8RX34"/>
<feature type="region of interest" description="Disordered" evidence="1">
    <location>
        <begin position="64"/>
        <end position="85"/>
    </location>
</feature>
<accession>A0A0J8RX34</accession>
<proteinExistence type="predicted"/>
<reference evidence="4" key="1">
    <citation type="journal article" date="2010" name="Genome Res.">
        <title>Population genomic sequencing of Coccidioides fungi reveals recent hybridization and transposon control.</title>
        <authorList>
            <person name="Neafsey D.E."/>
            <person name="Barker B.M."/>
            <person name="Sharpton T.J."/>
            <person name="Stajich J.E."/>
            <person name="Park D.J."/>
            <person name="Whiston E."/>
            <person name="Hung C.-Y."/>
            <person name="McMahan C."/>
            <person name="White J."/>
            <person name="Sykes S."/>
            <person name="Heiman D."/>
            <person name="Young S."/>
            <person name="Zeng Q."/>
            <person name="Abouelleil A."/>
            <person name="Aftuck L."/>
            <person name="Bessette D."/>
            <person name="Brown A."/>
            <person name="FitzGerald M."/>
            <person name="Lui A."/>
            <person name="Macdonald J.P."/>
            <person name="Priest M."/>
            <person name="Orbach M.J."/>
            <person name="Galgiani J.N."/>
            <person name="Kirkland T.N."/>
            <person name="Cole G.T."/>
            <person name="Birren B.W."/>
            <person name="Henn M.R."/>
            <person name="Taylor J.W."/>
            <person name="Rounsley S.D."/>
        </authorList>
    </citation>
    <scope>NUCLEOTIDE SEQUENCE [LARGE SCALE GENOMIC DNA]</scope>
    <source>
        <strain evidence="4">H538.4</strain>
    </source>
</reference>
<dbReference type="CDD" id="cd00160">
    <property type="entry name" value="RhoGEF"/>
    <property type="match status" value="1"/>
</dbReference>
<sequence>MTVVVDIYKGTSSSCGLTPEDVKTLFGNSEQVVKFSIDFQDALKQAARSVYVLPKSQRWLSKRGSRYVPNTNNQESQPISDDEKDRRTTIGQAFMELIGRMEKVYSEYLKNHDAANKTLDLLLKNKNKHVSIWLKECRDWASDLTTAWNLDSLLVKPVQRVLKYPLLLTELLSATPADHPDHAAIANALRETTAMSVRINDMKKRADVVGQVVSSRKRKESDVRAGLSKAFGRRTEKLKQHVGLSEIFTDKDYDILAQKFGENFFQLQLIMRDVELYTTEMQNSMTKLNEFIIAIEGIYDGCAVQLPGVREQVVSV</sequence>
<evidence type="ECO:0000313" key="4">
    <source>
        <dbReference type="Proteomes" id="UP000054563"/>
    </source>
</evidence>
<dbReference type="VEuPathDB" id="FungiDB:CIHG_07747"/>
<name>A0A0J8RX34_COCIT</name>
<dbReference type="Proteomes" id="UP000054563">
    <property type="component" value="Unassembled WGS sequence"/>
</dbReference>
<dbReference type="InterPro" id="IPR051492">
    <property type="entry name" value="Dynamin-Rho_GEF"/>
</dbReference>
<dbReference type="GO" id="GO:0005737">
    <property type="term" value="C:cytoplasm"/>
    <property type="evidence" value="ECO:0007669"/>
    <property type="project" value="TreeGrafter"/>
</dbReference>
<protein>
    <recommendedName>
        <fullName evidence="2">DH domain-containing protein</fullName>
    </recommendedName>
</protein>
<dbReference type="InterPro" id="IPR035899">
    <property type="entry name" value="DBL_dom_sf"/>
</dbReference>
<dbReference type="Gene3D" id="1.20.900.10">
    <property type="entry name" value="Dbl homology (DH) domain"/>
    <property type="match status" value="1"/>
</dbReference>
<dbReference type="FunFam" id="1.20.900.10:FF:000053">
    <property type="entry name" value="Rho guanyl nucleotide exchange factor, putative"/>
    <property type="match status" value="1"/>
</dbReference>
<organism evidence="3 4">
    <name type="scientific">Coccidioides immitis H538.4</name>
    <dbReference type="NCBI Taxonomy" id="396776"/>
    <lineage>
        <taxon>Eukaryota</taxon>
        <taxon>Fungi</taxon>
        <taxon>Dikarya</taxon>
        <taxon>Ascomycota</taxon>
        <taxon>Pezizomycotina</taxon>
        <taxon>Eurotiomycetes</taxon>
        <taxon>Eurotiomycetidae</taxon>
        <taxon>Onygenales</taxon>
        <taxon>Onygenaceae</taxon>
        <taxon>Coccidioides</taxon>
    </lineage>
</organism>
<dbReference type="PROSITE" id="PS00741">
    <property type="entry name" value="DH_1"/>
    <property type="match status" value="1"/>
</dbReference>
<evidence type="ECO:0000259" key="2">
    <source>
        <dbReference type="PROSITE" id="PS50010"/>
    </source>
</evidence>
<dbReference type="SUPFAM" id="SSF48065">
    <property type="entry name" value="DBL homology domain (DH-domain)"/>
    <property type="match status" value="1"/>
</dbReference>
<dbReference type="AlphaFoldDB" id="A0A0J8RX34"/>
<evidence type="ECO:0000313" key="3">
    <source>
        <dbReference type="EMBL" id="KMU89715.1"/>
    </source>
</evidence>
<feature type="compositionally biased region" description="Polar residues" evidence="1">
    <location>
        <begin position="68"/>
        <end position="79"/>
    </location>
</feature>
<dbReference type="SMART" id="SM00325">
    <property type="entry name" value="RhoGEF"/>
    <property type="match status" value="1"/>
</dbReference>
<dbReference type="Gene3D" id="1.20.1270.60">
    <property type="entry name" value="Arfaptin homology (AH) domain/BAR domain"/>
    <property type="match status" value="1"/>
</dbReference>
<evidence type="ECO:0000256" key="1">
    <source>
        <dbReference type="SAM" id="MobiDB-lite"/>
    </source>
</evidence>